<keyword evidence="1" id="KW-0472">Membrane</keyword>
<reference evidence="2 3" key="1">
    <citation type="submission" date="2017-06" db="EMBL/GenBank/DDBJ databases">
        <title>Genome of Fusarium nygamai isolate CS10214.</title>
        <authorList>
            <person name="Gardiner D.M."/>
            <person name="Obanor F."/>
            <person name="Kazan K."/>
        </authorList>
    </citation>
    <scope>NUCLEOTIDE SEQUENCE [LARGE SCALE GENOMIC DNA]</scope>
    <source>
        <strain evidence="2 3">CS10214</strain>
    </source>
</reference>
<name>A0A2K0W8G5_GIBNY</name>
<feature type="transmembrane region" description="Helical" evidence="1">
    <location>
        <begin position="94"/>
        <end position="114"/>
    </location>
</feature>
<keyword evidence="1" id="KW-0812">Transmembrane</keyword>
<protein>
    <submittedName>
        <fullName evidence="2">Uncharacterized protein</fullName>
    </submittedName>
</protein>
<evidence type="ECO:0000256" key="1">
    <source>
        <dbReference type="SAM" id="Phobius"/>
    </source>
</evidence>
<organism evidence="2 3">
    <name type="scientific">Gibberella nygamai</name>
    <name type="common">Bean root rot disease fungus</name>
    <name type="synonym">Fusarium nygamai</name>
    <dbReference type="NCBI Taxonomy" id="42673"/>
    <lineage>
        <taxon>Eukaryota</taxon>
        <taxon>Fungi</taxon>
        <taxon>Dikarya</taxon>
        <taxon>Ascomycota</taxon>
        <taxon>Pezizomycotina</taxon>
        <taxon>Sordariomycetes</taxon>
        <taxon>Hypocreomycetidae</taxon>
        <taxon>Hypocreales</taxon>
        <taxon>Nectriaceae</taxon>
        <taxon>Fusarium</taxon>
        <taxon>Fusarium fujikuroi species complex</taxon>
    </lineage>
</organism>
<dbReference type="EMBL" id="MTQA01000103">
    <property type="protein sequence ID" value="PNP78563.1"/>
    <property type="molecule type" value="Genomic_DNA"/>
</dbReference>
<accession>A0A2K0W8G5</accession>
<sequence>MYILETVIDRLELVVKCIPETSISLPDSLEFFYDAVSKLVEVILVGIDIATKTLNTFITCRELALKIASDFVPETAEFLSDLVMLFSMAGEGGVFSLLMIQCCVCITAAWFLIVEMM</sequence>
<evidence type="ECO:0000313" key="2">
    <source>
        <dbReference type="EMBL" id="PNP78563.1"/>
    </source>
</evidence>
<dbReference type="Proteomes" id="UP000236664">
    <property type="component" value="Unassembled WGS sequence"/>
</dbReference>
<gene>
    <name evidence="2" type="ORF">FNYG_08111</name>
</gene>
<evidence type="ECO:0000313" key="3">
    <source>
        <dbReference type="Proteomes" id="UP000236664"/>
    </source>
</evidence>
<comment type="caution">
    <text evidence="2">The sequence shown here is derived from an EMBL/GenBank/DDBJ whole genome shotgun (WGS) entry which is preliminary data.</text>
</comment>
<keyword evidence="3" id="KW-1185">Reference proteome</keyword>
<dbReference type="AlphaFoldDB" id="A0A2K0W8G5"/>
<proteinExistence type="predicted"/>
<keyword evidence="1" id="KW-1133">Transmembrane helix</keyword>